<organism evidence="2 3">
    <name type="scientific">Paracoccus broussonetiae</name>
    <dbReference type="NCBI Taxonomy" id="3075834"/>
    <lineage>
        <taxon>Bacteria</taxon>
        <taxon>Pseudomonadati</taxon>
        <taxon>Pseudomonadota</taxon>
        <taxon>Alphaproteobacteria</taxon>
        <taxon>Rhodobacterales</taxon>
        <taxon>Paracoccaceae</taxon>
        <taxon>Paracoccus</taxon>
    </lineage>
</organism>
<gene>
    <name evidence="2" type="ORF">RM190_01745</name>
</gene>
<dbReference type="InterPro" id="IPR011049">
    <property type="entry name" value="Serralysin-like_metalloprot_C"/>
</dbReference>
<evidence type="ECO:0000313" key="2">
    <source>
        <dbReference type="EMBL" id="MDT1060559.1"/>
    </source>
</evidence>
<dbReference type="Proteomes" id="UP001251085">
    <property type="component" value="Unassembled WGS sequence"/>
</dbReference>
<name>A0ABU3E8K6_9RHOB</name>
<proteinExistence type="predicted"/>
<accession>A0ABU3E8K6</accession>
<dbReference type="RefSeq" id="WP_311757654.1">
    <property type="nucleotide sequence ID" value="NZ_JAVRQI010000001.1"/>
</dbReference>
<feature type="region of interest" description="Disordered" evidence="1">
    <location>
        <begin position="25"/>
        <end position="48"/>
    </location>
</feature>
<protein>
    <recommendedName>
        <fullName evidence="4">Calcium-binding protein</fullName>
    </recommendedName>
</protein>
<dbReference type="Gene3D" id="2.150.10.10">
    <property type="entry name" value="Serralysin-like metalloprotease, C-terminal"/>
    <property type="match status" value="1"/>
</dbReference>
<evidence type="ECO:0000256" key="1">
    <source>
        <dbReference type="SAM" id="MobiDB-lite"/>
    </source>
</evidence>
<evidence type="ECO:0008006" key="4">
    <source>
        <dbReference type="Google" id="ProtNLM"/>
    </source>
</evidence>
<dbReference type="Pfam" id="PF00353">
    <property type="entry name" value="HemolysinCabind"/>
    <property type="match status" value="4"/>
</dbReference>
<dbReference type="InterPro" id="IPR001343">
    <property type="entry name" value="Hemolysn_Ca-bd"/>
</dbReference>
<comment type="caution">
    <text evidence="2">The sequence shown here is derived from an EMBL/GenBank/DDBJ whole genome shotgun (WGS) entry which is preliminary data.</text>
</comment>
<reference evidence="3" key="1">
    <citation type="submission" date="2023-07" db="EMBL/GenBank/DDBJ databases">
        <title>Characterization of two Paracoccaceae strains isolated from Phycosphere and proposal of Xinfangfangia lacusdiani sp. nov.</title>
        <authorList>
            <person name="Deng Y."/>
            <person name="Zhang Y.Q."/>
        </authorList>
    </citation>
    <scope>NUCLEOTIDE SEQUENCE [LARGE SCALE GENOMIC DNA]</scope>
    <source>
        <strain evidence="3">CPCC 101403</strain>
    </source>
</reference>
<dbReference type="EMBL" id="JAVRQI010000001">
    <property type="protein sequence ID" value="MDT1060559.1"/>
    <property type="molecule type" value="Genomic_DNA"/>
</dbReference>
<keyword evidence="3" id="KW-1185">Reference proteome</keyword>
<sequence length="295" mass="31195">MESLLLLLMVPLGAAALAELFNQDDEHVDGSRTEPEPEPEPEPQPETVILGTEGDDTIWATDPVTEVHAGDGDDFVGIRGSILVEGGNGADLLTNDYSHAGHSTLSGGAGDDTIRGNDGMGFHASSQVDQHSWHVGLSDDVLRGGDGDDIIGFDRADTVTGGAGADVMDGFVNQGHIAHVTDFDPAEDRLRINVDPQESAQGSDPFGRVSVVEVNGDTVIRLGGEDVARIAGRTGLNVGFETNWYSEELGGTVYTVESSSDLELGPNPIHTDLNGNEVDRATLDVVINAYMRFDT</sequence>
<feature type="compositionally biased region" description="Basic and acidic residues" evidence="1">
    <location>
        <begin position="25"/>
        <end position="35"/>
    </location>
</feature>
<dbReference type="SUPFAM" id="SSF51120">
    <property type="entry name" value="beta-Roll"/>
    <property type="match status" value="1"/>
</dbReference>
<dbReference type="PRINTS" id="PR00313">
    <property type="entry name" value="CABNDNGRPT"/>
</dbReference>
<evidence type="ECO:0000313" key="3">
    <source>
        <dbReference type="Proteomes" id="UP001251085"/>
    </source>
</evidence>